<dbReference type="AlphaFoldDB" id="A0AAD6ZTR6"/>
<name>A0AAD6ZTR6_9AGAR</name>
<feature type="compositionally biased region" description="Pro residues" evidence="1">
    <location>
        <begin position="387"/>
        <end position="402"/>
    </location>
</feature>
<feature type="region of interest" description="Disordered" evidence="1">
    <location>
        <begin position="169"/>
        <end position="191"/>
    </location>
</feature>
<organism evidence="2 3">
    <name type="scientific">Mycena albidolilacea</name>
    <dbReference type="NCBI Taxonomy" id="1033008"/>
    <lineage>
        <taxon>Eukaryota</taxon>
        <taxon>Fungi</taxon>
        <taxon>Dikarya</taxon>
        <taxon>Basidiomycota</taxon>
        <taxon>Agaricomycotina</taxon>
        <taxon>Agaricomycetes</taxon>
        <taxon>Agaricomycetidae</taxon>
        <taxon>Agaricales</taxon>
        <taxon>Marasmiineae</taxon>
        <taxon>Mycenaceae</taxon>
        <taxon>Mycena</taxon>
    </lineage>
</organism>
<dbReference type="Proteomes" id="UP001218218">
    <property type="component" value="Unassembled WGS sequence"/>
</dbReference>
<evidence type="ECO:0000313" key="2">
    <source>
        <dbReference type="EMBL" id="KAJ7339221.1"/>
    </source>
</evidence>
<gene>
    <name evidence="2" type="ORF">DFH08DRAFT_1014100</name>
</gene>
<evidence type="ECO:0000256" key="1">
    <source>
        <dbReference type="SAM" id="MobiDB-lite"/>
    </source>
</evidence>
<comment type="caution">
    <text evidence="2">The sequence shown here is derived from an EMBL/GenBank/DDBJ whole genome shotgun (WGS) entry which is preliminary data.</text>
</comment>
<feature type="region of interest" description="Disordered" evidence="1">
    <location>
        <begin position="384"/>
        <end position="405"/>
    </location>
</feature>
<protein>
    <submittedName>
        <fullName evidence="2">Uncharacterized protein</fullName>
    </submittedName>
</protein>
<reference evidence="2" key="1">
    <citation type="submission" date="2023-03" db="EMBL/GenBank/DDBJ databases">
        <title>Massive genome expansion in bonnet fungi (Mycena s.s.) driven by repeated elements and novel gene families across ecological guilds.</title>
        <authorList>
            <consortium name="Lawrence Berkeley National Laboratory"/>
            <person name="Harder C.B."/>
            <person name="Miyauchi S."/>
            <person name="Viragh M."/>
            <person name="Kuo A."/>
            <person name="Thoen E."/>
            <person name="Andreopoulos B."/>
            <person name="Lu D."/>
            <person name="Skrede I."/>
            <person name="Drula E."/>
            <person name="Henrissat B."/>
            <person name="Morin E."/>
            <person name="Kohler A."/>
            <person name="Barry K."/>
            <person name="LaButti K."/>
            <person name="Morin E."/>
            <person name="Salamov A."/>
            <person name="Lipzen A."/>
            <person name="Mereny Z."/>
            <person name="Hegedus B."/>
            <person name="Baldrian P."/>
            <person name="Stursova M."/>
            <person name="Weitz H."/>
            <person name="Taylor A."/>
            <person name="Grigoriev I.V."/>
            <person name="Nagy L.G."/>
            <person name="Martin F."/>
            <person name="Kauserud H."/>
        </authorList>
    </citation>
    <scope>NUCLEOTIDE SEQUENCE</scope>
    <source>
        <strain evidence="2">CBHHK002</strain>
    </source>
</reference>
<proteinExistence type="predicted"/>
<sequence length="699" mass="72931">MFGAMTTQSVLFALSGCLRVYGVLIYQRSPDQRRAMIILGHIPRPAHAPPAIDVSALPAARPARYCTPTRCDPPKIIPWPSALPAFLNTFLRHAVSMCYPPPAPPCVCLLSRPAARCPGSCRLFCSAAPYARRIPGPQYLPQYAPHAPRMRAPPTPVAPTQCALPRPRRALRTSARRAAPTPGPESFLRDAPQALRTLTPPVAVVCRPSTRRPAPTADCVPCAPPLGPLMGSVDSLGFTPGAHAWDFCRSCCAEPVRAGPPLHGAPSCGVHPPAARYCCADPGHSGLPPTPHCALYYHSLSVLADLVALMDLCLLAGYLRTHCAPYLESLCLMRCDACAAHAPGALPLHPHVAQLSVPQLVRLLSTAPCSPASPAPALPHLTSVMLAPPPPQASRPSTPSPPVHTLALEDASHPAVTPPADVAPLLSLVSANPVALAIEATKTVCVRGSPGVFALGAGAVDHAATGVALQALVGAALGVVCTPSCASHPVAAAPVDTALLLADVFALARFPGLAHLATRPLRVARLELGADPAALAIEAAGTVCVRGSPGPFAIGAGAALRALETVCATLQVLVCARGGAARCMEAAYAGAAHAHGGVPEEYLVGVLVFRTKVDLAALEHLGQSRGPIRLFRTLLDQLFSCPSDSPLPFIARERLIVRSKVEPAMHFFRKYSGAALKHIDINLYSFSTTVAIGRLHAAL</sequence>
<dbReference type="EMBL" id="JARIHO010000028">
    <property type="protein sequence ID" value="KAJ7339221.1"/>
    <property type="molecule type" value="Genomic_DNA"/>
</dbReference>
<evidence type="ECO:0000313" key="3">
    <source>
        <dbReference type="Proteomes" id="UP001218218"/>
    </source>
</evidence>
<accession>A0AAD6ZTR6</accession>
<keyword evidence="3" id="KW-1185">Reference proteome</keyword>